<name>A0A2T4B6A8_9HYPO</name>
<evidence type="ECO:0000256" key="2">
    <source>
        <dbReference type="ARBA" id="ARBA00023125"/>
    </source>
</evidence>
<evidence type="ECO:0000256" key="4">
    <source>
        <dbReference type="ARBA" id="ARBA00023242"/>
    </source>
</evidence>
<keyword evidence="3" id="KW-0804">Transcription</keyword>
<feature type="region of interest" description="Disordered" evidence="5">
    <location>
        <begin position="103"/>
        <end position="134"/>
    </location>
</feature>
<evidence type="ECO:0000313" key="8">
    <source>
        <dbReference type="Proteomes" id="UP000241546"/>
    </source>
</evidence>
<dbReference type="SMART" id="SM00066">
    <property type="entry name" value="GAL4"/>
    <property type="match status" value="1"/>
</dbReference>
<dbReference type="PROSITE" id="PS00463">
    <property type="entry name" value="ZN2_CY6_FUNGAL_1"/>
    <property type="match status" value="1"/>
</dbReference>
<keyword evidence="2" id="KW-0238">DNA-binding</keyword>
<dbReference type="InterPro" id="IPR036864">
    <property type="entry name" value="Zn2-C6_fun-type_DNA-bd_sf"/>
</dbReference>
<dbReference type="Gene3D" id="4.10.240.10">
    <property type="entry name" value="Zn(2)-C6 fungal-type DNA-binding domain"/>
    <property type="match status" value="1"/>
</dbReference>
<sequence length="310" mass="33951">MASSYGTHTPARKLKDSCDLCSASKLRCNKQKPTCARCASLNQPCSYSPARRAGRPHRVREKSQQQSLEMSVDSTMESVGDCSSSREMSLDFSALFGLQSTRYDGSHQQQQQPQQQRQATEHLSCQAPSQDRGSGDCARIAMTILEQLDIARQRANHTSVSSATTDACQRLLTILVCPCSEQPGVALLVACGCISLMDTVHHCHVLQSAPSQEMPTRTTPTPSPEKDLSAWHRPSSSNNNNNNNNNNNGQGVEQLAKIAKVILQFTDRYSQEPKGGAAWTQTTWLVAPIAALLRLRLQTVTHQAAKSLVF</sequence>
<dbReference type="AlphaFoldDB" id="A0A2T4B6A8"/>
<dbReference type="EMBL" id="KZ680216">
    <property type="protein sequence ID" value="PTB64862.1"/>
    <property type="molecule type" value="Genomic_DNA"/>
</dbReference>
<feature type="compositionally biased region" description="Polar residues" evidence="5">
    <location>
        <begin position="121"/>
        <end position="132"/>
    </location>
</feature>
<keyword evidence="1" id="KW-0805">Transcription regulation</keyword>
<accession>A0A2T4B6A8</accession>
<dbReference type="PANTHER" id="PTHR31069">
    <property type="entry name" value="OLEATE-ACTIVATED TRANSCRIPTION FACTOR 1-RELATED"/>
    <property type="match status" value="1"/>
</dbReference>
<keyword evidence="4" id="KW-0539">Nucleus</keyword>
<organism evidence="7 8">
    <name type="scientific">Trichoderma citrinoviride</name>
    <dbReference type="NCBI Taxonomy" id="58853"/>
    <lineage>
        <taxon>Eukaryota</taxon>
        <taxon>Fungi</taxon>
        <taxon>Dikarya</taxon>
        <taxon>Ascomycota</taxon>
        <taxon>Pezizomycotina</taxon>
        <taxon>Sordariomycetes</taxon>
        <taxon>Hypocreomycetidae</taxon>
        <taxon>Hypocreales</taxon>
        <taxon>Hypocreaceae</taxon>
        <taxon>Trichoderma</taxon>
    </lineage>
</organism>
<evidence type="ECO:0000256" key="3">
    <source>
        <dbReference type="ARBA" id="ARBA00023163"/>
    </source>
</evidence>
<dbReference type="PANTHER" id="PTHR31069:SF31">
    <property type="entry name" value="MONODICTYPHENONE CLUSTER TRANSCRIPTION FACTOR-RELATED"/>
    <property type="match status" value="1"/>
</dbReference>
<feature type="region of interest" description="Disordered" evidence="5">
    <location>
        <begin position="47"/>
        <end position="83"/>
    </location>
</feature>
<dbReference type="GO" id="GO:0000981">
    <property type="term" value="F:DNA-binding transcription factor activity, RNA polymerase II-specific"/>
    <property type="evidence" value="ECO:0007669"/>
    <property type="project" value="InterPro"/>
</dbReference>
<dbReference type="OrthoDB" id="2943660at2759"/>
<dbReference type="GeneID" id="36604197"/>
<keyword evidence="8" id="KW-1185">Reference proteome</keyword>
<feature type="region of interest" description="Disordered" evidence="5">
    <location>
        <begin position="209"/>
        <end position="250"/>
    </location>
</feature>
<dbReference type="PROSITE" id="PS50048">
    <property type="entry name" value="ZN2_CY6_FUNGAL_2"/>
    <property type="match status" value="1"/>
</dbReference>
<dbReference type="Pfam" id="PF00172">
    <property type="entry name" value="Zn_clus"/>
    <property type="match status" value="1"/>
</dbReference>
<feature type="domain" description="Zn(2)-C6 fungal-type" evidence="6">
    <location>
        <begin position="17"/>
        <end position="47"/>
    </location>
</feature>
<evidence type="ECO:0000256" key="1">
    <source>
        <dbReference type="ARBA" id="ARBA00023015"/>
    </source>
</evidence>
<gene>
    <name evidence="7" type="ORF">BBK36DRAFT_1177659</name>
</gene>
<dbReference type="CDD" id="cd00067">
    <property type="entry name" value="GAL4"/>
    <property type="match status" value="1"/>
</dbReference>
<proteinExistence type="predicted"/>
<dbReference type="PRINTS" id="PR00755">
    <property type="entry name" value="AFLATOXINBRP"/>
</dbReference>
<dbReference type="SUPFAM" id="SSF57701">
    <property type="entry name" value="Zn2/Cys6 DNA-binding domain"/>
    <property type="match status" value="1"/>
</dbReference>
<reference evidence="8" key="1">
    <citation type="submission" date="2016-07" db="EMBL/GenBank/DDBJ databases">
        <title>Multiple horizontal gene transfer events from other fungi enriched the ability of initially mycotrophic Trichoderma (Ascomycota) to feed on dead plant biomass.</title>
        <authorList>
            <consortium name="DOE Joint Genome Institute"/>
            <person name="Atanasova L."/>
            <person name="Chenthamara K."/>
            <person name="Zhang J."/>
            <person name="Grujic M."/>
            <person name="Henrissat B."/>
            <person name="Kuo A."/>
            <person name="Aerts A."/>
            <person name="Salamov A."/>
            <person name="Lipzen A."/>
            <person name="Labutti K."/>
            <person name="Barry K."/>
            <person name="Miao Y."/>
            <person name="Rahimi M.J."/>
            <person name="Shen Q."/>
            <person name="Grigoriev I.V."/>
            <person name="Kubicek C.P."/>
            <person name="Druzhinina I.S."/>
        </authorList>
    </citation>
    <scope>NUCLEOTIDE SEQUENCE [LARGE SCALE GENOMIC DNA]</scope>
    <source>
        <strain evidence="8">TUCIM 6016</strain>
    </source>
</reference>
<protein>
    <recommendedName>
        <fullName evidence="6">Zn(2)-C6 fungal-type domain-containing protein</fullName>
    </recommendedName>
</protein>
<dbReference type="GO" id="GO:0008270">
    <property type="term" value="F:zinc ion binding"/>
    <property type="evidence" value="ECO:0007669"/>
    <property type="project" value="InterPro"/>
</dbReference>
<feature type="compositionally biased region" description="Polar residues" evidence="5">
    <location>
        <begin position="209"/>
        <end position="220"/>
    </location>
</feature>
<feature type="compositionally biased region" description="Polar residues" evidence="5">
    <location>
        <begin position="64"/>
        <end position="83"/>
    </location>
</feature>
<evidence type="ECO:0000313" key="7">
    <source>
        <dbReference type="EMBL" id="PTB64862.1"/>
    </source>
</evidence>
<dbReference type="RefSeq" id="XP_024748182.1">
    <property type="nucleotide sequence ID" value="XM_024896079.1"/>
</dbReference>
<dbReference type="GO" id="GO:0003677">
    <property type="term" value="F:DNA binding"/>
    <property type="evidence" value="ECO:0007669"/>
    <property type="project" value="UniProtKB-KW"/>
</dbReference>
<dbReference type="Proteomes" id="UP000241546">
    <property type="component" value="Unassembled WGS sequence"/>
</dbReference>
<feature type="compositionally biased region" description="Low complexity" evidence="5">
    <location>
        <begin position="108"/>
        <end position="118"/>
    </location>
</feature>
<evidence type="ECO:0000256" key="5">
    <source>
        <dbReference type="SAM" id="MobiDB-lite"/>
    </source>
</evidence>
<evidence type="ECO:0000259" key="6">
    <source>
        <dbReference type="PROSITE" id="PS50048"/>
    </source>
</evidence>
<dbReference type="InterPro" id="IPR001138">
    <property type="entry name" value="Zn2Cys6_DnaBD"/>
</dbReference>
<feature type="compositionally biased region" description="Low complexity" evidence="5">
    <location>
        <begin position="235"/>
        <end position="248"/>
    </location>
</feature>
<dbReference type="InterPro" id="IPR050675">
    <property type="entry name" value="OAF3"/>
</dbReference>